<dbReference type="InterPro" id="IPR003385">
    <property type="entry name" value="Glyco_hydro_77"/>
</dbReference>
<dbReference type="Gene3D" id="3.20.20.80">
    <property type="entry name" value="Glycosidases"/>
    <property type="match status" value="2"/>
</dbReference>
<dbReference type="Proteomes" id="UP000177871">
    <property type="component" value="Unassembled WGS sequence"/>
</dbReference>
<evidence type="ECO:0000256" key="2">
    <source>
        <dbReference type="ARBA" id="ARBA00005684"/>
    </source>
</evidence>
<evidence type="ECO:0000256" key="4">
    <source>
        <dbReference type="ARBA" id="ARBA00020295"/>
    </source>
</evidence>
<dbReference type="EMBL" id="MFJK01000007">
    <property type="protein sequence ID" value="OGG19431.1"/>
    <property type="molecule type" value="Genomic_DNA"/>
</dbReference>
<dbReference type="InterPro" id="IPR017853">
    <property type="entry name" value="GH"/>
</dbReference>
<dbReference type="GO" id="GO:0005975">
    <property type="term" value="P:carbohydrate metabolic process"/>
    <property type="evidence" value="ECO:0007669"/>
    <property type="project" value="InterPro"/>
</dbReference>
<organism evidence="10 11">
    <name type="scientific">Candidatus Gottesmanbacteria bacterium RIFCSPHIGHO2_01_FULL_47_48</name>
    <dbReference type="NCBI Taxonomy" id="1798381"/>
    <lineage>
        <taxon>Bacteria</taxon>
        <taxon>Candidatus Gottesmaniibacteriota</taxon>
    </lineage>
</organism>
<dbReference type="EC" id="2.4.1.25" evidence="3"/>
<reference evidence="10 11" key="1">
    <citation type="journal article" date="2016" name="Nat. Commun.">
        <title>Thousands of microbial genomes shed light on interconnected biogeochemical processes in an aquifer system.</title>
        <authorList>
            <person name="Anantharaman K."/>
            <person name="Brown C.T."/>
            <person name="Hug L.A."/>
            <person name="Sharon I."/>
            <person name="Castelle C.J."/>
            <person name="Probst A.J."/>
            <person name="Thomas B.C."/>
            <person name="Singh A."/>
            <person name="Wilkins M.J."/>
            <person name="Karaoz U."/>
            <person name="Brodie E.L."/>
            <person name="Williams K.H."/>
            <person name="Hubbard S.S."/>
            <person name="Banfield J.F."/>
        </authorList>
    </citation>
    <scope>NUCLEOTIDE SEQUENCE [LARGE SCALE GENOMIC DNA]</scope>
</reference>
<evidence type="ECO:0000256" key="7">
    <source>
        <dbReference type="ARBA" id="ARBA00023277"/>
    </source>
</evidence>
<proteinExistence type="inferred from homology"/>
<dbReference type="GO" id="GO:0004134">
    <property type="term" value="F:4-alpha-glucanotransferase activity"/>
    <property type="evidence" value="ECO:0007669"/>
    <property type="project" value="UniProtKB-EC"/>
</dbReference>
<evidence type="ECO:0000256" key="6">
    <source>
        <dbReference type="ARBA" id="ARBA00022679"/>
    </source>
</evidence>
<dbReference type="PANTHER" id="PTHR32438:SF5">
    <property type="entry name" value="4-ALPHA-GLUCANOTRANSFERASE DPE1, CHLOROPLASTIC_AMYLOPLASTIC"/>
    <property type="match status" value="1"/>
</dbReference>
<protein>
    <recommendedName>
        <fullName evidence="4">4-alpha-glucanotransferase</fullName>
        <ecNumber evidence="3">2.4.1.25</ecNumber>
    </recommendedName>
    <alternativeName>
        <fullName evidence="8">Amylomaltase</fullName>
    </alternativeName>
    <alternativeName>
        <fullName evidence="9">Disproportionating enzyme</fullName>
    </alternativeName>
</protein>
<gene>
    <name evidence="10" type="ORF">A2721_02795</name>
</gene>
<accession>A0A1F6A409</accession>
<evidence type="ECO:0000256" key="5">
    <source>
        <dbReference type="ARBA" id="ARBA00022676"/>
    </source>
</evidence>
<keyword evidence="5" id="KW-0328">Glycosyltransferase</keyword>
<comment type="caution">
    <text evidence="10">The sequence shown here is derived from an EMBL/GenBank/DDBJ whole genome shotgun (WGS) entry which is preliminary data.</text>
</comment>
<dbReference type="AlphaFoldDB" id="A0A1F6A409"/>
<comment type="similarity">
    <text evidence="2">Belongs to the disproportionating enzyme family.</text>
</comment>
<keyword evidence="6" id="KW-0808">Transferase</keyword>
<evidence type="ECO:0000256" key="3">
    <source>
        <dbReference type="ARBA" id="ARBA00012560"/>
    </source>
</evidence>
<dbReference type="PANTHER" id="PTHR32438">
    <property type="entry name" value="4-ALPHA-GLUCANOTRANSFERASE DPE1, CHLOROPLASTIC/AMYLOPLASTIC"/>
    <property type="match status" value="1"/>
</dbReference>
<comment type="catalytic activity">
    <reaction evidence="1">
        <text>Transfers a segment of a (1-&gt;4)-alpha-D-glucan to a new position in an acceptor, which may be glucose or a (1-&gt;4)-alpha-D-glucan.</text>
        <dbReference type="EC" id="2.4.1.25"/>
    </reaction>
</comment>
<evidence type="ECO:0000256" key="9">
    <source>
        <dbReference type="ARBA" id="ARBA00031501"/>
    </source>
</evidence>
<name>A0A1F6A409_9BACT</name>
<evidence type="ECO:0000313" key="11">
    <source>
        <dbReference type="Proteomes" id="UP000177871"/>
    </source>
</evidence>
<evidence type="ECO:0000256" key="1">
    <source>
        <dbReference type="ARBA" id="ARBA00000439"/>
    </source>
</evidence>
<sequence>MAKVLGTLLPFNSLRSEKYGQDLFSSAKLFIDWLGQSGQNVWQMLPVSANTWHGREKIFLSPYYGYGIGLNPRFLPTFEREKKYPEVSREFREANEFWLPDYGLFLALSEKFGTDCWPRWPGEWRDFEEKSVAKARKELSQRIDFHEREQEYIYRKFVELRSYASEKGVEIWGDVPFFLPINSPLVWRFRECFLVSAEGAMDFVSGVPKDEYFRRQVWGHPLYRWSQGDFPEAILDVWKERLKFVAGLFDQVRLDSVIRFYVYHKLKVARSGGDEIGVGPGDLVFELLVRFARGLGLEVFGEDVSSFDMTKLRLTMRRLNIAGVSVFTMGLRRGERELNKKHFNLDLLKTNHVFYTSTHDVKPMVSFLEDLSPEQKRVVRKSLNLNCPLEPRALAGAVREKLRAESEYLLVPLPDWLLTRARINVPGTSRADNWNYVMEEPVERLTIR</sequence>
<dbReference type="STRING" id="1798381.A2721_02795"/>
<evidence type="ECO:0000256" key="8">
    <source>
        <dbReference type="ARBA" id="ARBA00031423"/>
    </source>
</evidence>
<evidence type="ECO:0000313" key="10">
    <source>
        <dbReference type="EMBL" id="OGG19431.1"/>
    </source>
</evidence>
<keyword evidence="7" id="KW-0119">Carbohydrate metabolism</keyword>
<dbReference type="SUPFAM" id="SSF51445">
    <property type="entry name" value="(Trans)glycosidases"/>
    <property type="match status" value="1"/>
</dbReference>
<dbReference type="Pfam" id="PF02446">
    <property type="entry name" value="Glyco_hydro_77"/>
    <property type="match status" value="2"/>
</dbReference>